<evidence type="ECO:0000313" key="2">
    <source>
        <dbReference type="Proteomes" id="UP000724672"/>
    </source>
</evidence>
<protein>
    <submittedName>
        <fullName evidence="1">DUF1450 domain-containing protein</fullName>
    </submittedName>
</protein>
<dbReference type="Proteomes" id="UP000724672">
    <property type="component" value="Unassembled WGS sequence"/>
</dbReference>
<keyword evidence="2" id="KW-1185">Reference proteome</keyword>
<reference evidence="1" key="1">
    <citation type="submission" date="2019-12" db="EMBL/GenBank/DDBJ databases">
        <title>Clostridiaceae gen. nov. sp. nov., isolated from sediment in Xinjiang, China.</title>
        <authorList>
            <person name="Zhang R."/>
        </authorList>
    </citation>
    <scope>NUCLEOTIDE SEQUENCE</scope>
    <source>
        <strain evidence="1">D2Q-11</strain>
    </source>
</reference>
<sequence>MNKVKFCENNFKHGSKEIAERVKNSLEDTTIEVQPCIGYCVECALQPIAKIKEDIILAEDKEDLYNKIKSKTNK</sequence>
<comment type="caution">
    <text evidence="1">The sequence shown here is derived from an EMBL/GenBank/DDBJ whole genome shotgun (WGS) entry which is preliminary data.</text>
</comment>
<proteinExistence type="predicted"/>
<dbReference type="Pfam" id="PF07293">
    <property type="entry name" value="DUF1450"/>
    <property type="match status" value="1"/>
</dbReference>
<dbReference type="AlphaFoldDB" id="A0A942UVN7"/>
<dbReference type="EMBL" id="WSFT01000021">
    <property type="protein sequence ID" value="MBS4537746.1"/>
    <property type="molecule type" value="Genomic_DNA"/>
</dbReference>
<evidence type="ECO:0000313" key="1">
    <source>
        <dbReference type="EMBL" id="MBS4537746.1"/>
    </source>
</evidence>
<dbReference type="RefSeq" id="WP_203365674.1">
    <property type="nucleotide sequence ID" value="NZ_WSFT01000021.1"/>
</dbReference>
<organism evidence="1 2">
    <name type="scientific">Anaeromonas frigoriresistens</name>
    <dbReference type="NCBI Taxonomy" id="2683708"/>
    <lineage>
        <taxon>Bacteria</taxon>
        <taxon>Bacillati</taxon>
        <taxon>Bacillota</taxon>
        <taxon>Tissierellia</taxon>
        <taxon>Tissierellales</taxon>
        <taxon>Thermohalobacteraceae</taxon>
        <taxon>Anaeromonas</taxon>
    </lineage>
</organism>
<gene>
    <name evidence="1" type="ORF">GOQ27_04690</name>
</gene>
<name>A0A942UVN7_9FIRM</name>
<dbReference type="InterPro" id="IPR009910">
    <property type="entry name" value="DUF1450"/>
</dbReference>
<accession>A0A942UVN7</accession>